<dbReference type="SUPFAM" id="SSF53822">
    <property type="entry name" value="Periplasmic binding protein-like I"/>
    <property type="match status" value="1"/>
</dbReference>
<evidence type="ECO:0000313" key="6">
    <source>
        <dbReference type="Proteomes" id="UP000650524"/>
    </source>
</evidence>
<comment type="similarity">
    <text evidence="1">Belongs to the leucine-binding protein family.</text>
</comment>
<keyword evidence="2 3" id="KW-0732">Signal</keyword>
<dbReference type="Proteomes" id="UP000650524">
    <property type="component" value="Unassembled WGS sequence"/>
</dbReference>
<dbReference type="Pfam" id="PF13174">
    <property type="entry name" value="TPR_6"/>
    <property type="match status" value="1"/>
</dbReference>
<dbReference type="AlphaFoldDB" id="A0A8J6MXN1"/>
<reference evidence="5 6" key="1">
    <citation type="submission" date="2020-08" db="EMBL/GenBank/DDBJ databases">
        <title>Bridging the membrane lipid divide: bacteria of the FCB group superphylum have the potential to synthesize archaeal ether lipids.</title>
        <authorList>
            <person name="Villanueva L."/>
            <person name="Von Meijenfeldt F.A.B."/>
            <person name="Westbye A.B."/>
            <person name="Yadav S."/>
            <person name="Hopmans E.C."/>
            <person name="Dutilh B.E."/>
            <person name="Sinninghe Damste J.S."/>
        </authorList>
    </citation>
    <scope>NUCLEOTIDE SEQUENCE [LARGE SCALE GENOMIC DNA]</scope>
    <source>
        <strain evidence="5">NIOZ-UU27</strain>
    </source>
</reference>
<dbReference type="InterPro" id="IPR028082">
    <property type="entry name" value="Peripla_BP_I"/>
</dbReference>
<dbReference type="Pfam" id="PF13432">
    <property type="entry name" value="TPR_16"/>
    <property type="match status" value="1"/>
</dbReference>
<dbReference type="InterPro" id="IPR028081">
    <property type="entry name" value="Leu-bd"/>
</dbReference>
<sequence length="651" mass="72818">MIIRFFLTKKAVPLLVVGIAFFLAACQTKTPPPVKVEQGRPELFTLAEGYLENGELKKALDAYGTFLKHAPKGERSALALKRTSEIYLKLNQPENALTILEKISREYPDYTWIPGVRYEITDILFRIGKNRLCAARALEWLDTYPDHPLKRDILMLLGDNFSVLGEKTQAFGWWLKAKKEWSDDPQKITQIDEKLNELISNSGLKILNQLAEGAVGTLYAPKIYYRIASIYLEQNDKKKAIEAATSLLHSTRDEEWLSKGRELVKRTEEEMAVKQGVLGCLLPLSGPFSIYGEEVLKGVELGLGVHWDQTAETGLELLIRDTKGRPEEALAALENLVIDEKIMAIIGPVSSRAAIAVARKAQEMGVPVIALTQREGVVEEGEMIFRNFLTPSQEIDGLIDVAMGQMGLKHFGILYPDNAYGRYSMNLFWDRLNDMGGTVTAVESYGVDDTDFADQIKKMVGLYYPRPASLVQRLEDMKTPEDEEDSIYPEEPEPIIDFDAIFIPDSFQRVAMIAPQLTFYDVLEVQLLGTSAWQSPKLVEMAKDYIQGALFCSGFVGDSEEAGVRIFVEEYRDNFDADPGILAANGYDTIRLLKKVLSDKEIRTRKDLVNALLGSQGFYGVSGIITFDPNGEAEKEPILLTISGNSMVPLQ</sequence>
<evidence type="ECO:0000256" key="2">
    <source>
        <dbReference type="ARBA" id="ARBA00022729"/>
    </source>
</evidence>
<evidence type="ECO:0000256" key="3">
    <source>
        <dbReference type="SAM" id="SignalP"/>
    </source>
</evidence>
<dbReference type="PROSITE" id="PS51257">
    <property type="entry name" value="PROKAR_LIPOPROTEIN"/>
    <property type="match status" value="1"/>
</dbReference>
<dbReference type="Gene3D" id="3.40.50.2300">
    <property type="match status" value="4"/>
</dbReference>
<feature type="signal peptide" evidence="3">
    <location>
        <begin position="1"/>
        <end position="25"/>
    </location>
</feature>
<evidence type="ECO:0000259" key="4">
    <source>
        <dbReference type="Pfam" id="PF13458"/>
    </source>
</evidence>
<dbReference type="InterPro" id="IPR019734">
    <property type="entry name" value="TPR_rpt"/>
</dbReference>
<dbReference type="CDD" id="cd06339">
    <property type="entry name" value="PBP1_YraM_LppC_lipoprotein-like"/>
    <property type="match status" value="1"/>
</dbReference>
<comment type="caution">
    <text evidence="5">The sequence shown here is derived from an EMBL/GenBank/DDBJ whole genome shotgun (WGS) entry which is preliminary data.</text>
</comment>
<dbReference type="SMART" id="SM00028">
    <property type="entry name" value="TPR"/>
    <property type="match status" value="3"/>
</dbReference>
<protein>
    <submittedName>
        <fullName evidence="5">Penicillin-binding protein activator</fullName>
    </submittedName>
</protein>
<feature type="domain" description="Leucine-binding protein" evidence="4">
    <location>
        <begin position="514"/>
        <end position="632"/>
    </location>
</feature>
<dbReference type="PANTHER" id="PTHR30483">
    <property type="entry name" value="LEUCINE-SPECIFIC-BINDING PROTEIN"/>
    <property type="match status" value="1"/>
</dbReference>
<name>A0A8J6MXN1_9DELT</name>
<feature type="chain" id="PRO_5035280284" evidence="3">
    <location>
        <begin position="26"/>
        <end position="651"/>
    </location>
</feature>
<organism evidence="5 6">
    <name type="scientific">Candidatus Desulfacyla euxinica</name>
    <dbReference type="NCBI Taxonomy" id="2841693"/>
    <lineage>
        <taxon>Bacteria</taxon>
        <taxon>Deltaproteobacteria</taxon>
        <taxon>Candidatus Desulfacyla</taxon>
    </lineage>
</organism>
<dbReference type="InterPro" id="IPR011990">
    <property type="entry name" value="TPR-like_helical_dom_sf"/>
</dbReference>
<dbReference type="Pfam" id="PF13458">
    <property type="entry name" value="Peripla_BP_6"/>
    <property type="match status" value="2"/>
</dbReference>
<accession>A0A8J6MXN1</accession>
<dbReference type="PANTHER" id="PTHR30483:SF6">
    <property type="entry name" value="PERIPLASMIC BINDING PROTEIN OF ABC TRANSPORTER FOR NATURAL AMINO ACIDS"/>
    <property type="match status" value="1"/>
</dbReference>
<dbReference type="Gene3D" id="1.25.40.10">
    <property type="entry name" value="Tetratricopeptide repeat domain"/>
    <property type="match status" value="2"/>
</dbReference>
<evidence type="ECO:0000256" key="1">
    <source>
        <dbReference type="ARBA" id="ARBA00010062"/>
    </source>
</evidence>
<evidence type="ECO:0000313" key="5">
    <source>
        <dbReference type="EMBL" id="MBC8176832.1"/>
    </source>
</evidence>
<feature type="domain" description="Leucine-binding protein" evidence="4">
    <location>
        <begin position="278"/>
        <end position="459"/>
    </location>
</feature>
<dbReference type="EMBL" id="JACNJD010000166">
    <property type="protein sequence ID" value="MBC8176832.1"/>
    <property type="molecule type" value="Genomic_DNA"/>
</dbReference>
<gene>
    <name evidence="5" type="ORF">H8E19_05460</name>
</gene>
<dbReference type="InterPro" id="IPR051010">
    <property type="entry name" value="BCAA_transport"/>
</dbReference>
<proteinExistence type="inferred from homology"/>
<dbReference type="SUPFAM" id="SSF48452">
    <property type="entry name" value="TPR-like"/>
    <property type="match status" value="1"/>
</dbReference>